<comment type="caution">
    <text evidence="3">The sequence shown here is derived from an EMBL/GenBank/DDBJ whole genome shotgun (WGS) entry which is preliminary data.</text>
</comment>
<name>A0A833UKL4_JUGRE</name>
<feature type="coiled-coil region" evidence="1">
    <location>
        <begin position="600"/>
        <end position="634"/>
    </location>
</feature>
<feature type="compositionally biased region" description="Polar residues" evidence="2">
    <location>
        <begin position="45"/>
        <end position="58"/>
    </location>
</feature>
<proteinExistence type="predicted"/>
<evidence type="ECO:0000313" key="3">
    <source>
        <dbReference type="EMBL" id="KAF5453945.1"/>
    </source>
</evidence>
<dbReference type="Proteomes" id="UP000619265">
    <property type="component" value="Unassembled WGS sequence"/>
</dbReference>
<reference evidence="3" key="2">
    <citation type="submission" date="2020-03" db="EMBL/GenBank/DDBJ databases">
        <title>Walnut 2.0.</title>
        <authorList>
            <person name="Marrano A."/>
            <person name="Britton M."/>
            <person name="Zimin A.V."/>
            <person name="Zaini P.A."/>
            <person name="Workman R."/>
            <person name="Puiu D."/>
            <person name="Bianco L."/>
            <person name="Allen B.J."/>
            <person name="Troggio M."/>
            <person name="Leslie C.A."/>
            <person name="Timp W."/>
            <person name="Dendekar A."/>
            <person name="Salzberg S.L."/>
            <person name="Neale D.B."/>
        </authorList>
    </citation>
    <scope>NUCLEOTIDE SEQUENCE</scope>
    <source>
        <tissue evidence="3">Leaves</tissue>
    </source>
</reference>
<evidence type="ECO:0000256" key="1">
    <source>
        <dbReference type="SAM" id="Coils"/>
    </source>
</evidence>
<evidence type="ECO:0000256" key="2">
    <source>
        <dbReference type="SAM" id="MobiDB-lite"/>
    </source>
</evidence>
<accession>A0A833UKL4</accession>
<protein>
    <submittedName>
        <fullName evidence="3">Uncharacterized protein</fullName>
    </submittedName>
</protein>
<dbReference type="Gene3D" id="1.20.5.1700">
    <property type="match status" value="1"/>
</dbReference>
<feature type="coiled-coil region" evidence="1">
    <location>
        <begin position="156"/>
        <end position="386"/>
    </location>
</feature>
<feature type="compositionally biased region" description="Basic residues" evidence="2">
    <location>
        <begin position="20"/>
        <end position="33"/>
    </location>
</feature>
<keyword evidence="1" id="KW-0175">Coiled coil</keyword>
<sequence>KRIGKTLTLESPISFSFRNRHSLKKQKMAKKKVAPQAKDHVEEAPQSQDGSQSHNNQAKPMHDLAEKLQSLKSLNSLLLKETSERRQQVESLEQAKETLQVELARSGEEMNVLEAELTRASEESFALELERSVICVFMETQIGELGAGFDGLVREKAEIEEMKREREAEIGFLKKEVNELIANLENERNGLSRLCLERDLLKKEIDCVAKEANGLREKVVEMERKERTTLGEIEKLQMESEGLLKEKLEMENAAKSLKREKESVERNLDESIRVTESLRSDIERALREKGEVERERSVQELNIGELEKKVRELNEIVTNLRADEEVLRLKVFEFEKRIAEATDKEKEMTLEINVLVEEKRKTEQKIEDLKEERGSVQRVLDATTKESEARQHRIQELIRERDEIVELKLKRESEIVELNEEDGRLRNVISTLRESCRHEEEKKKQLMSEVTQYRDALDRVTLERDEMQKGFYEENKKVKNMEALVSEKERGIQEAVEELGRMKSENENLMERNKAMENNLEVLVKEKDLVQKNLVEAQRGIDESMAKTESAGINTKRVLSMVKNTAAWVCQSQDHMDGKKEVVINEKNIEEEIQAYVVELDAIKSAFRNKEKTVEEMRKQLEFLQNSVVEANKKKSFWTVVSSATTIFAAASVAYVARGR</sequence>
<dbReference type="EMBL" id="LIHL02000011">
    <property type="protein sequence ID" value="KAF5453945.1"/>
    <property type="molecule type" value="Genomic_DNA"/>
</dbReference>
<organism evidence="3 4">
    <name type="scientific">Juglans regia</name>
    <name type="common">English walnut</name>
    <dbReference type="NCBI Taxonomy" id="51240"/>
    <lineage>
        <taxon>Eukaryota</taxon>
        <taxon>Viridiplantae</taxon>
        <taxon>Streptophyta</taxon>
        <taxon>Embryophyta</taxon>
        <taxon>Tracheophyta</taxon>
        <taxon>Spermatophyta</taxon>
        <taxon>Magnoliopsida</taxon>
        <taxon>eudicotyledons</taxon>
        <taxon>Gunneridae</taxon>
        <taxon>Pentapetalae</taxon>
        <taxon>rosids</taxon>
        <taxon>fabids</taxon>
        <taxon>Fagales</taxon>
        <taxon>Juglandaceae</taxon>
        <taxon>Juglans</taxon>
    </lineage>
</organism>
<reference evidence="3" key="1">
    <citation type="submission" date="2015-10" db="EMBL/GenBank/DDBJ databases">
        <authorList>
            <person name="Martinez-Garcia P.J."/>
            <person name="Crepeau M.W."/>
            <person name="Puiu D."/>
            <person name="Gonzalez-Ibeas D."/>
            <person name="Whalen J."/>
            <person name="Stevens K."/>
            <person name="Paul R."/>
            <person name="Butterfield T."/>
            <person name="Britton M."/>
            <person name="Reagan R."/>
            <person name="Chakraborty S."/>
            <person name="Walawage S.L."/>
            <person name="Vasquez-Gross H.A."/>
            <person name="Cardeno C."/>
            <person name="Famula R."/>
            <person name="Pratt K."/>
            <person name="Kuruganti S."/>
            <person name="Aradhya M.K."/>
            <person name="Leslie C.A."/>
            <person name="Dandekar A.M."/>
            <person name="Salzberg S.L."/>
            <person name="Wegrzyn J.L."/>
            <person name="Langley C.H."/>
            <person name="Neale D.B."/>
        </authorList>
    </citation>
    <scope>NUCLEOTIDE SEQUENCE</scope>
    <source>
        <tissue evidence="3">Leaves</tissue>
    </source>
</reference>
<evidence type="ECO:0000313" key="4">
    <source>
        <dbReference type="Proteomes" id="UP000619265"/>
    </source>
</evidence>
<dbReference type="AlphaFoldDB" id="A0A833UKL4"/>
<feature type="coiled-coil region" evidence="1">
    <location>
        <begin position="429"/>
        <end position="533"/>
    </location>
</feature>
<feature type="non-terminal residue" evidence="3">
    <location>
        <position position="1"/>
    </location>
</feature>
<dbReference type="Gramene" id="Jr11_01810_p1">
    <property type="protein sequence ID" value="cds.Jr11_01810_p1"/>
    <property type="gene ID" value="Jr11_01810"/>
</dbReference>
<gene>
    <name evidence="3" type="ORF">F2P56_023654</name>
</gene>
<feature type="region of interest" description="Disordered" evidence="2">
    <location>
        <begin position="20"/>
        <end position="58"/>
    </location>
</feature>
<feature type="coiled-coil region" evidence="1">
    <location>
        <begin position="82"/>
        <end position="130"/>
    </location>
</feature>